<keyword evidence="5" id="KW-0489">Methyltransferase</keyword>
<dbReference type="EC" id="2.1.1.77" evidence="3"/>
<dbReference type="GO" id="GO:0004719">
    <property type="term" value="F:protein-L-isoaspartate (D-aspartate) O-methyltransferase activity"/>
    <property type="evidence" value="ECO:0007669"/>
    <property type="project" value="UniProtKB-EC"/>
</dbReference>
<evidence type="ECO:0000313" key="8">
    <source>
        <dbReference type="EMBL" id="CAI4008871.1"/>
    </source>
</evidence>
<comment type="similarity">
    <text evidence="2">Belongs to the methyltransferase superfamily. L-isoaspartyl/D-aspartyl protein methyltransferase family.</text>
</comment>
<proteinExistence type="inferred from homology"/>
<gene>
    <name evidence="8" type="ORF">C1SCF055_LOCUS34268</name>
</gene>
<reference evidence="8" key="1">
    <citation type="submission" date="2022-10" db="EMBL/GenBank/DDBJ databases">
        <authorList>
            <person name="Chen Y."/>
            <person name="Dougan E. K."/>
            <person name="Chan C."/>
            <person name="Rhodes N."/>
            <person name="Thang M."/>
        </authorList>
    </citation>
    <scope>NUCLEOTIDE SEQUENCE</scope>
</reference>
<keyword evidence="7" id="KW-0949">S-adenosyl-L-methionine</keyword>
<name>A0A9P1DER1_9DINO</name>
<dbReference type="Pfam" id="PF01135">
    <property type="entry name" value="PCMT"/>
    <property type="match status" value="1"/>
</dbReference>
<evidence type="ECO:0000256" key="1">
    <source>
        <dbReference type="ARBA" id="ARBA00004496"/>
    </source>
</evidence>
<dbReference type="EMBL" id="CAMXCT010004410">
    <property type="protein sequence ID" value="CAI4008871.1"/>
    <property type="molecule type" value="Genomic_DNA"/>
</dbReference>
<evidence type="ECO:0000256" key="3">
    <source>
        <dbReference type="ARBA" id="ARBA00011890"/>
    </source>
</evidence>
<dbReference type="GO" id="GO:0032259">
    <property type="term" value="P:methylation"/>
    <property type="evidence" value="ECO:0007669"/>
    <property type="project" value="UniProtKB-KW"/>
</dbReference>
<organism evidence="8">
    <name type="scientific">Cladocopium goreaui</name>
    <dbReference type="NCBI Taxonomy" id="2562237"/>
    <lineage>
        <taxon>Eukaryota</taxon>
        <taxon>Sar</taxon>
        <taxon>Alveolata</taxon>
        <taxon>Dinophyceae</taxon>
        <taxon>Suessiales</taxon>
        <taxon>Symbiodiniaceae</taxon>
        <taxon>Cladocopium</taxon>
    </lineage>
</organism>
<dbReference type="OrthoDB" id="73890at2759"/>
<comment type="subcellular location">
    <subcellularLocation>
        <location evidence="1">Cytoplasm</location>
    </subcellularLocation>
</comment>
<evidence type="ECO:0000256" key="6">
    <source>
        <dbReference type="ARBA" id="ARBA00022679"/>
    </source>
</evidence>
<comment type="caution">
    <text evidence="8">The sequence shown here is derived from an EMBL/GenBank/DDBJ whole genome shotgun (WGS) entry which is preliminary data.</text>
</comment>
<dbReference type="PANTHER" id="PTHR11579">
    <property type="entry name" value="PROTEIN-L-ISOASPARTATE O-METHYLTRANSFERASE"/>
    <property type="match status" value="1"/>
</dbReference>
<dbReference type="CDD" id="cd02440">
    <property type="entry name" value="AdoMet_MTases"/>
    <property type="match status" value="1"/>
</dbReference>
<evidence type="ECO:0000313" key="10">
    <source>
        <dbReference type="Proteomes" id="UP001152797"/>
    </source>
</evidence>
<dbReference type="AlphaFoldDB" id="A0A9P1DER1"/>
<keyword evidence="10" id="KW-1185">Reference proteome</keyword>
<dbReference type="GO" id="GO:0005737">
    <property type="term" value="C:cytoplasm"/>
    <property type="evidence" value="ECO:0007669"/>
    <property type="project" value="UniProtKB-SubCell"/>
</dbReference>
<keyword evidence="6" id="KW-0808">Transferase</keyword>
<dbReference type="EMBL" id="CAMXCT030004410">
    <property type="protein sequence ID" value="CAL4796183.1"/>
    <property type="molecule type" value="Genomic_DNA"/>
</dbReference>
<keyword evidence="4" id="KW-0963">Cytoplasm</keyword>
<dbReference type="InterPro" id="IPR000682">
    <property type="entry name" value="PCMT"/>
</dbReference>
<evidence type="ECO:0000256" key="4">
    <source>
        <dbReference type="ARBA" id="ARBA00022490"/>
    </source>
</evidence>
<dbReference type="PANTHER" id="PTHR11579:SF0">
    <property type="entry name" value="PROTEIN-L-ISOASPARTATE(D-ASPARTATE) O-METHYLTRANSFERASE"/>
    <property type="match status" value="1"/>
</dbReference>
<evidence type="ECO:0000256" key="7">
    <source>
        <dbReference type="ARBA" id="ARBA00022691"/>
    </source>
</evidence>
<evidence type="ECO:0000313" key="9">
    <source>
        <dbReference type="EMBL" id="CAL1162246.1"/>
    </source>
</evidence>
<reference evidence="9" key="2">
    <citation type="submission" date="2024-04" db="EMBL/GenBank/DDBJ databases">
        <authorList>
            <person name="Chen Y."/>
            <person name="Shah S."/>
            <person name="Dougan E. K."/>
            <person name="Thang M."/>
            <person name="Chan C."/>
        </authorList>
    </citation>
    <scope>NUCLEOTIDE SEQUENCE [LARGE SCALE GENOMIC DNA]</scope>
</reference>
<dbReference type="Proteomes" id="UP001152797">
    <property type="component" value="Unassembled WGS sequence"/>
</dbReference>
<dbReference type="SUPFAM" id="SSF53335">
    <property type="entry name" value="S-adenosyl-L-methionine-dependent methyltransferases"/>
    <property type="match status" value="1"/>
</dbReference>
<sequence>MPHVFQEKASSLSSVSPSPRLAFEVIVLEVVRHLRVLDLGSGSGCMATLLARLVEGRGHVLALEHIEELVQLAERNVAKHHQELVPEILEMRCQDGRSFDGFDGGDAFHLVHCGAALERVEDWLVALLIPGGRAVAPLGPTDAPQWLCSIDLLQDGSVEVTRHLRVLYVPMTSETHQRNRGEEWDEVVARCVENSAHLTS</sequence>
<evidence type="ECO:0000256" key="2">
    <source>
        <dbReference type="ARBA" id="ARBA00005369"/>
    </source>
</evidence>
<dbReference type="EMBL" id="CAMXCT020004410">
    <property type="protein sequence ID" value="CAL1162246.1"/>
    <property type="molecule type" value="Genomic_DNA"/>
</dbReference>
<accession>A0A9P1DER1</accession>
<dbReference type="InterPro" id="IPR029063">
    <property type="entry name" value="SAM-dependent_MTases_sf"/>
</dbReference>
<dbReference type="Gene3D" id="3.40.50.150">
    <property type="entry name" value="Vaccinia Virus protein VP39"/>
    <property type="match status" value="1"/>
</dbReference>
<protein>
    <recommendedName>
        <fullName evidence="3">protein-L-isoaspartate(D-aspartate) O-methyltransferase</fullName>
        <ecNumber evidence="3">2.1.1.77</ecNumber>
    </recommendedName>
</protein>
<evidence type="ECO:0000256" key="5">
    <source>
        <dbReference type="ARBA" id="ARBA00022603"/>
    </source>
</evidence>